<feature type="domain" description="Flagellar hook-associated protein 2 C-terminal" evidence="7">
    <location>
        <begin position="219"/>
        <end position="411"/>
    </location>
</feature>
<evidence type="ECO:0000256" key="2">
    <source>
        <dbReference type="ARBA" id="ARBA00011255"/>
    </source>
</evidence>
<evidence type="ECO:0000256" key="1">
    <source>
        <dbReference type="ARBA" id="ARBA00009764"/>
    </source>
</evidence>
<dbReference type="GO" id="GO:0005576">
    <property type="term" value="C:extracellular region"/>
    <property type="evidence" value="ECO:0007669"/>
    <property type="project" value="UniProtKB-SubCell"/>
</dbReference>
<dbReference type="EMBL" id="CP008796">
    <property type="protein sequence ID" value="AIH04000.1"/>
    <property type="molecule type" value="Genomic_DNA"/>
</dbReference>
<dbReference type="Proteomes" id="UP000028481">
    <property type="component" value="Chromosome"/>
</dbReference>
<dbReference type="GO" id="GO:0009421">
    <property type="term" value="C:bacterial-type flagellum filament cap"/>
    <property type="evidence" value="ECO:0007669"/>
    <property type="project" value="InterPro"/>
</dbReference>
<dbReference type="PaxDb" id="289377-HL41_04010"/>
<dbReference type="RefSeq" id="WP_038060873.1">
    <property type="nucleotide sequence ID" value="NZ_CP008796.1"/>
</dbReference>
<dbReference type="AlphaFoldDB" id="A0A075WSK6"/>
<comment type="subcellular location">
    <subcellularLocation>
        <location evidence="5">Secreted</location>
    </subcellularLocation>
    <subcellularLocation>
        <location evidence="5">Bacterial flagellum</location>
    </subcellularLocation>
</comment>
<dbReference type="OrthoDB" id="9908at2"/>
<keyword evidence="3" id="KW-0175">Coiled coil</keyword>
<evidence type="ECO:0000256" key="3">
    <source>
        <dbReference type="ARBA" id="ARBA00023054"/>
    </source>
</evidence>
<evidence type="ECO:0000313" key="9">
    <source>
        <dbReference type="Proteomes" id="UP000028481"/>
    </source>
</evidence>
<keyword evidence="9" id="KW-1185">Reference proteome</keyword>
<dbReference type="PANTHER" id="PTHR30288">
    <property type="entry name" value="FLAGELLAR CAP/ASSEMBLY PROTEIN FLID"/>
    <property type="match status" value="1"/>
</dbReference>
<keyword evidence="5" id="KW-0964">Secreted</keyword>
<evidence type="ECO:0000256" key="4">
    <source>
        <dbReference type="ARBA" id="ARBA00023143"/>
    </source>
</evidence>
<comment type="similarity">
    <text evidence="1 5">Belongs to the FliD family.</text>
</comment>
<dbReference type="InterPro" id="IPR003481">
    <property type="entry name" value="FliD_N"/>
</dbReference>
<dbReference type="KEGG" id="tcm:HL41_04010"/>
<protein>
    <recommendedName>
        <fullName evidence="5">Flagellar hook-associated protein 2</fullName>
        <shortName evidence="5">HAP2</shortName>
    </recommendedName>
    <alternativeName>
        <fullName evidence="5">Flagellar cap protein</fullName>
    </alternativeName>
</protein>
<evidence type="ECO:0000256" key="5">
    <source>
        <dbReference type="RuleBase" id="RU362066"/>
    </source>
</evidence>
<proteinExistence type="inferred from homology"/>
<dbReference type="STRING" id="289377.HL41_04010"/>
<dbReference type="HOGENOM" id="CLU_051679_0_0_0"/>
<evidence type="ECO:0000259" key="6">
    <source>
        <dbReference type="Pfam" id="PF02465"/>
    </source>
</evidence>
<dbReference type="Pfam" id="PF02465">
    <property type="entry name" value="FliD_N"/>
    <property type="match status" value="1"/>
</dbReference>
<dbReference type="GO" id="GO:0009424">
    <property type="term" value="C:bacterial-type flagellum hook"/>
    <property type="evidence" value="ECO:0007669"/>
    <property type="project" value="UniProtKB-UniRule"/>
</dbReference>
<sequence length="432" mass="47261">MADTPLYLNNVTGLLDVDSMVQGILQPKLKTLNKLQQDKATLQIKNTAIANLLGAIKSAQSSIDSLNVENLFKNKSVVVGDSSILSASATKDTPNVSLNLTVSQLSQPETRISTQGVESLSSSIKATTFNLKYYTSNTDYQTFTINFGGGNLQNLVDTINQSQDKVTASVFYDGTSYKLMLAEKNAEASTKETQDQDTVIQIEGNFPAVLGGLTTLQEAKNTKIQIGTNTIESPGATVNNLLPGLTVNVKKTGSTSITIKDDYSQVSSELSKVLDNLNSVLSLIKSNTDKGQLFQGNAMLTQVKTQFLNNFKPLIKLGIINVNDEGNFSINTSTLNSLLEKNPDQVKQAIYEFKNNFSKTLTNLNSAFNIFQNRQNLQIELIDKKISSLQEAIAKEESRLRLAFSKIEALLYRNDQLKAKLQSFATPLSESK</sequence>
<evidence type="ECO:0000259" key="7">
    <source>
        <dbReference type="Pfam" id="PF07195"/>
    </source>
</evidence>
<reference evidence="8 9" key="1">
    <citation type="journal article" date="2015" name="Genome Announc.">
        <title>Genome Sequence of a Sulfate-Reducing Thermophilic Bacterium, Thermodesulfobacterium commune DSM 2178T (Phylum Thermodesulfobacteria).</title>
        <authorList>
            <person name="Bhatnagar S."/>
            <person name="Badger J.H."/>
            <person name="Madupu R."/>
            <person name="Khouri H.M."/>
            <person name="O'Connor E.M."/>
            <person name="Robb F.T."/>
            <person name="Ward N.L."/>
            <person name="Eisen J.A."/>
        </authorList>
    </citation>
    <scope>NUCLEOTIDE SEQUENCE [LARGE SCALE GENOMIC DNA]</scope>
    <source>
        <strain evidence="8 9">DSM 2178</strain>
    </source>
</reference>
<dbReference type="Pfam" id="PF07195">
    <property type="entry name" value="FliD_C"/>
    <property type="match status" value="1"/>
</dbReference>
<dbReference type="GO" id="GO:0007155">
    <property type="term" value="P:cell adhesion"/>
    <property type="evidence" value="ECO:0007669"/>
    <property type="project" value="InterPro"/>
</dbReference>
<comment type="function">
    <text evidence="5">Required for morphogenesis and for the elongation of the flagellar filament by facilitating polymerization of the flagellin monomers at the tip of growing filament. Forms a capping structure, which prevents flagellin subunits (transported through the central channel of the flagellum) from leaking out without polymerization at the distal end.</text>
</comment>
<accession>A0A075WSK6</accession>
<organism evidence="8 9">
    <name type="scientific">Thermodesulfobacterium commune DSM 2178</name>
    <dbReference type="NCBI Taxonomy" id="289377"/>
    <lineage>
        <taxon>Bacteria</taxon>
        <taxon>Pseudomonadati</taxon>
        <taxon>Thermodesulfobacteriota</taxon>
        <taxon>Thermodesulfobacteria</taxon>
        <taxon>Thermodesulfobacteriales</taxon>
        <taxon>Thermodesulfobacteriaceae</taxon>
        <taxon>Thermodesulfobacterium</taxon>
    </lineage>
</organism>
<keyword evidence="4 5" id="KW-0975">Bacterial flagellum</keyword>
<comment type="subunit">
    <text evidence="2 5">Homopentamer.</text>
</comment>
<dbReference type="InterPro" id="IPR040026">
    <property type="entry name" value="FliD"/>
</dbReference>
<dbReference type="PANTHER" id="PTHR30288:SF0">
    <property type="entry name" value="FLAGELLAR HOOK-ASSOCIATED PROTEIN 2"/>
    <property type="match status" value="1"/>
</dbReference>
<evidence type="ECO:0000313" key="8">
    <source>
        <dbReference type="EMBL" id="AIH04000.1"/>
    </source>
</evidence>
<gene>
    <name evidence="8" type="ORF">HL41_04010</name>
</gene>
<dbReference type="eggNOG" id="COG1345">
    <property type="taxonomic scope" value="Bacteria"/>
</dbReference>
<dbReference type="GO" id="GO:0071973">
    <property type="term" value="P:bacterial-type flagellum-dependent cell motility"/>
    <property type="evidence" value="ECO:0007669"/>
    <property type="project" value="TreeGrafter"/>
</dbReference>
<feature type="domain" description="Flagellar hook-associated protein 2 N-terminal" evidence="6">
    <location>
        <begin position="15"/>
        <end position="107"/>
    </location>
</feature>
<name>A0A075WSK6_9BACT</name>
<dbReference type="InterPro" id="IPR010809">
    <property type="entry name" value="FliD_C"/>
</dbReference>